<feature type="compositionally biased region" description="Basic residues" evidence="1">
    <location>
        <begin position="140"/>
        <end position="150"/>
    </location>
</feature>
<proteinExistence type="predicted"/>
<protein>
    <submittedName>
        <fullName evidence="2">Uncharacterized protein</fullName>
    </submittedName>
</protein>
<evidence type="ECO:0000256" key="1">
    <source>
        <dbReference type="SAM" id="MobiDB-lite"/>
    </source>
</evidence>
<accession>A0A852TN30</accession>
<reference evidence="2 3" key="1">
    <citation type="submission" date="2020-07" db="EMBL/GenBank/DDBJ databases">
        <title>Sequencing the genomes of 1000 actinobacteria strains.</title>
        <authorList>
            <person name="Klenk H.-P."/>
        </authorList>
    </citation>
    <scope>NUCLEOTIDE SEQUENCE [LARGE SCALE GENOMIC DNA]</scope>
    <source>
        <strain evidence="2 3">CXB654</strain>
    </source>
</reference>
<sequence>MQHPTWLRAPASYMWNFDGDMVQAHSVWKHAVRLYCKQHNVSAGDVFADGPEGPGGLPGRYPAHSPDPWREHPLDSDWEWPDPELHAEALRLAKLETERRIARVGYDLAGEFRAEKRQTTKGARRRLAPGAPRPRPSGTGRKRVPLQRAS</sequence>
<organism evidence="2 3">
    <name type="scientific">Spinactinospora alkalitolerans</name>
    <dbReference type="NCBI Taxonomy" id="687207"/>
    <lineage>
        <taxon>Bacteria</taxon>
        <taxon>Bacillati</taxon>
        <taxon>Actinomycetota</taxon>
        <taxon>Actinomycetes</taxon>
        <taxon>Streptosporangiales</taxon>
        <taxon>Nocardiopsidaceae</taxon>
        <taxon>Spinactinospora</taxon>
    </lineage>
</organism>
<dbReference type="EMBL" id="JACCCC010000001">
    <property type="protein sequence ID" value="NYE44995.1"/>
    <property type="molecule type" value="Genomic_DNA"/>
</dbReference>
<dbReference type="AlphaFoldDB" id="A0A852TN30"/>
<evidence type="ECO:0000313" key="2">
    <source>
        <dbReference type="EMBL" id="NYE44995.1"/>
    </source>
</evidence>
<dbReference type="RefSeq" id="WP_179641297.1">
    <property type="nucleotide sequence ID" value="NZ_BAAAYY010000005.1"/>
</dbReference>
<comment type="caution">
    <text evidence="2">The sequence shown here is derived from an EMBL/GenBank/DDBJ whole genome shotgun (WGS) entry which is preliminary data.</text>
</comment>
<evidence type="ECO:0000313" key="3">
    <source>
        <dbReference type="Proteomes" id="UP000589036"/>
    </source>
</evidence>
<feature type="region of interest" description="Disordered" evidence="1">
    <location>
        <begin position="48"/>
        <end position="77"/>
    </location>
</feature>
<gene>
    <name evidence="2" type="ORF">HDA32_000115</name>
</gene>
<feature type="region of interest" description="Disordered" evidence="1">
    <location>
        <begin position="115"/>
        <end position="150"/>
    </location>
</feature>
<keyword evidence="3" id="KW-1185">Reference proteome</keyword>
<dbReference type="Proteomes" id="UP000589036">
    <property type="component" value="Unassembled WGS sequence"/>
</dbReference>
<name>A0A852TN30_9ACTN</name>